<dbReference type="InterPro" id="IPR027417">
    <property type="entry name" value="P-loop_NTPase"/>
</dbReference>
<gene>
    <name evidence="1" type="primary">PLEST009557</name>
    <name evidence="1" type="ORF">PLESTB_000589800</name>
</gene>
<sequence>MPTIYCIGGVSGSGKSELRRNHCLLSRLQCFDIADIYDDYPGIGREAARFRLMEQLEYFLQEEPDESVVLEAFFAPGKLQRRGVEDLANEYDARVRYIWCAAPRDVCWNRVLDDSHFDSDERTQARLDFIREARDKYFYSREGEEPPVLLDWSCRDCGDWPCEAPECSECGRAVDAAQCVDCAERRRQEYTCSRACRRRSRRQDDYGYY</sequence>
<name>A0A9W6BIF5_9CHLO</name>
<accession>A0A9W6BIF5</accession>
<dbReference type="SUPFAM" id="SSF52540">
    <property type="entry name" value="P-loop containing nucleoside triphosphate hydrolases"/>
    <property type="match status" value="1"/>
</dbReference>
<keyword evidence="2" id="KW-1185">Reference proteome</keyword>
<reference evidence="1 2" key="1">
    <citation type="journal article" date="2023" name="Commun. Biol.">
        <title>Reorganization of the ancestral sex-determining regions during the evolution of trioecy in Pleodorina starrii.</title>
        <authorList>
            <person name="Takahashi K."/>
            <person name="Suzuki S."/>
            <person name="Kawai-Toyooka H."/>
            <person name="Yamamoto K."/>
            <person name="Hamaji T."/>
            <person name="Ootsuki R."/>
            <person name="Yamaguchi H."/>
            <person name="Kawachi M."/>
            <person name="Higashiyama T."/>
            <person name="Nozaki H."/>
        </authorList>
    </citation>
    <scope>NUCLEOTIDE SEQUENCE [LARGE SCALE GENOMIC DNA]</scope>
    <source>
        <strain evidence="1 2">NIES-4479</strain>
    </source>
</reference>
<dbReference type="OrthoDB" id="527290at2759"/>
<protein>
    <submittedName>
        <fullName evidence="1">Uncharacterized protein</fullName>
    </submittedName>
</protein>
<evidence type="ECO:0000313" key="2">
    <source>
        <dbReference type="Proteomes" id="UP001165080"/>
    </source>
</evidence>
<dbReference type="AlphaFoldDB" id="A0A9W6BIF5"/>
<proteinExistence type="predicted"/>
<dbReference type="EMBL" id="BRXU01000005">
    <property type="protein sequence ID" value="GLC52162.1"/>
    <property type="molecule type" value="Genomic_DNA"/>
</dbReference>
<comment type="caution">
    <text evidence="1">The sequence shown here is derived from an EMBL/GenBank/DDBJ whole genome shotgun (WGS) entry which is preliminary data.</text>
</comment>
<dbReference type="Proteomes" id="UP001165080">
    <property type="component" value="Unassembled WGS sequence"/>
</dbReference>
<evidence type="ECO:0000313" key="1">
    <source>
        <dbReference type="EMBL" id="GLC52162.1"/>
    </source>
</evidence>
<dbReference type="Gene3D" id="3.40.50.300">
    <property type="entry name" value="P-loop containing nucleotide triphosphate hydrolases"/>
    <property type="match status" value="1"/>
</dbReference>
<organism evidence="1 2">
    <name type="scientific">Pleodorina starrii</name>
    <dbReference type="NCBI Taxonomy" id="330485"/>
    <lineage>
        <taxon>Eukaryota</taxon>
        <taxon>Viridiplantae</taxon>
        <taxon>Chlorophyta</taxon>
        <taxon>core chlorophytes</taxon>
        <taxon>Chlorophyceae</taxon>
        <taxon>CS clade</taxon>
        <taxon>Chlamydomonadales</taxon>
        <taxon>Volvocaceae</taxon>
        <taxon>Pleodorina</taxon>
    </lineage>
</organism>